<sequence>MRHLGEHTIYKSVEGKQKLQYAYEQYLETFSLSFERKWVDTRFGPTHTLMTGPANGKPLIILQGGNCLNPMTLSWFEPLWSQYRIYAPDTIGHPGFSAETRISAKDDSFAKWIEDIMHAFQLQSSAFVGPSYGGGIILRLAAYAPEKIACAVLVSPAGVKLGSKLDMIRYILLPLIRYRSTSSPVSLQRIADVMSASSMSEQDKQIIGDIFQHVKLEQDMPKLTKRKELDSYKAPTMLLAGRDDIFFPGERLLSAASRIIPSLTISKSYESGHFPSSQVRTQMNTDIKEFLSIHY</sequence>
<feature type="domain" description="AB hydrolase-1" evidence="1">
    <location>
        <begin position="58"/>
        <end position="274"/>
    </location>
</feature>
<dbReference type="PRINTS" id="PR00111">
    <property type="entry name" value="ABHYDROLASE"/>
</dbReference>
<accession>A0ABW5R6W8</accession>
<proteinExistence type="predicted"/>
<protein>
    <submittedName>
        <fullName evidence="2">Alpha/beta fold hydrolase</fullName>
    </submittedName>
</protein>
<dbReference type="PANTHER" id="PTHR43798:SF33">
    <property type="entry name" value="HYDROLASE, PUTATIVE (AFU_ORTHOLOGUE AFUA_2G14860)-RELATED"/>
    <property type="match status" value="1"/>
</dbReference>
<evidence type="ECO:0000313" key="3">
    <source>
        <dbReference type="Proteomes" id="UP001597497"/>
    </source>
</evidence>
<keyword evidence="2" id="KW-0378">Hydrolase</keyword>
<comment type="caution">
    <text evidence="2">The sequence shown here is derived from an EMBL/GenBank/DDBJ whole genome shotgun (WGS) entry which is preliminary data.</text>
</comment>
<dbReference type="PANTHER" id="PTHR43798">
    <property type="entry name" value="MONOACYLGLYCEROL LIPASE"/>
    <property type="match status" value="1"/>
</dbReference>
<dbReference type="RefSeq" id="WP_379927907.1">
    <property type="nucleotide sequence ID" value="NZ_JBHUMM010000002.1"/>
</dbReference>
<dbReference type="InterPro" id="IPR050266">
    <property type="entry name" value="AB_hydrolase_sf"/>
</dbReference>
<evidence type="ECO:0000313" key="2">
    <source>
        <dbReference type="EMBL" id="MFD2670519.1"/>
    </source>
</evidence>
<reference evidence="3" key="1">
    <citation type="journal article" date="2019" name="Int. J. Syst. Evol. Microbiol.">
        <title>The Global Catalogue of Microorganisms (GCM) 10K type strain sequencing project: providing services to taxonomists for standard genome sequencing and annotation.</title>
        <authorList>
            <consortium name="The Broad Institute Genomics Platform"/>
            <consortium name="The Broad Institute Genome Sequencing Center for Infectious Disease"/>
            <person name="Wu L."/>
            <person name="Ma J."/>
        </authorList>
    </citation>
    <scope>NUCLEOTIDE SEQUENCE [LARGE SCALE GENOMIC DNA]</scope>
    <source>
        <strain evidence="3">KCTC 33676</strain>
    </source>
</reference>
<organism evidence="2 3">
    <name type="scientific">Marinicrinis sediminis</name>
    <dbReference type="NCBI Taxonomy" id="1652465"/>
    <lineage>
        <taxon>Bacteria</taxon>
        <taxon>Bacillati</taxon>
        <taxon>Bacillota</taxon>
        <taxon>Bacilli</taxon>
        <taxon>Bacillales</taxon>
        <taxon>Paenibacillaceae</taxon>
    </lineage>
</organism>
<dbReference type="InterPro" id="IPR029058">
    <property type="entry name" value="AB_hydrolase_fold"/>
</dbReference>
<dbReference type="GO" id="GO:0016787">
    <property type="term" value="F:hydrolase activity"/>
    <property type="evidence" value="ECO:0007669"/>
    <property type="project" value="UniProtKB-KW"/>
</dbReference>
<dbReference type="Pfam" id="PF00561">
    <property type="entry name" value="Abhydrolase_1"/>
    <property type="match status" value="1"/>
</dbReference>
<dbReference type="EMBL" id="JBHUMM010000002">
    <property type="protein sequence ID" value="MFD2670519.1"/>
    <property type="molecule type" value="Genomic_DNA"/>
</dbReference>
<dbReference type="InterPro" id="IPR000073">
    <property type="entry name" value="AB_hydrolase_1"/>
</dbReference>
<dbReference type="Gene3D" id="3.40.50.1820">
    <property type="entry name" value="alpha/beta hydrolase"/>
    <property type="match status" value="1"/>
</dbReference>
<dbReference type="SUPFAM" id="SSF53474">
    <property type="entry name" value="alpha/beta-Hydrolases"/>
    <property type="match status" value="1"/>
</dbReference>
<name>A0ABW5R6W8_9BACL</name>
<dbReference type="Proteomes" id="UP001597497">
    <property type="component" value="Unassembled WGS sequence"/>
</dbReference>
<keyword evidence="3" id="KW-1185">Reference proteome</keyword>
<gene>
    <name evidence="2" type="ORF">ACFSUC_02710</name>
</gene>
<evidence type="ECO:0000259" key="1">
    <source>
        <dbReference type="Pfam" id="PF00561"/>
    </source>
</evidence>